<dbReference type="SUPFAM" id="SSF74650">
    <property type="entry name" value="Galactose mutarotase-like"/>
    <property type="match status" value="1"/>
</dbReference>
<dbReference type="InterPro" id="IPR037018">
    <property type="entry name" value="GH65_N"/>
</dbReference>
<evidence type="ECO:0000313" key="3">
    <source>
        <dbReference type="EMBL" id="GFH86335.1"/>
    </source>
</evidence>
<organism evidence="3 4">
    <name type="scientific">Bacteroides acidifaciens</name>
    <dbReference type="NCBI Taxonomy" id="85831"/>
    <lineage>
        <taxon>Bacteria</taxon>
        <taxon>Pseudomonadati</taxon>
        <taxon>Bacteroidota</taxon>
        <taxon>Bacteroidia</taxon>
        <taxon>Bacteroidales</taxon>
        <taxon>Bacteroidaceae</taxon>
        <taxon>Bacteroides</taxon>
    </lineage>
</organism>
<proteinExistence type="predicted"/>
<gene>
    <name evidence="3" type="primary">kojP_2</name>
    <name evidence="3" type="ORF">IMSAGC001_01743</name>
</gene>
<dbReference type="EMBL" id="BLLS01000037">
    <property type="protein sequence ID" value="GFH86335.1"/>
    <property type="molecule type" value="Genomic_DNA"/>
</dbReference>
<feature type="domain" description="Glycoside hydrolase family 65 central catalytic" evidence="1">
    <location>
        <begin position="342"/>
        <end position="569"/>
    </location>
</feature>
<dbReference type="GO" id="GO:0004553">
    <property type="term" value="F:hydrolase activity, hydrolyzing O-glycosyl compounds"/>
    <property type="evidence" value="ECO:0007669"/>
    <property type="project" value="TreeGrafter"/>
</dbReference>
<dbReference type="InterPro" id="IPR005196">
    <property type="entry name" value="Glyco_hydro_65_N"/>
</dbReference>
<evidence type="ECO:0000259" key="1">
    <source>
        <dbReference type="Pfam" id="PF03632"/>
    </source>
</evidence>
<reference evidence="3 4" key="1">
    <citation type="journal article" date="2020" name="Microbiome">
        <title>Single-cell genomics of uncultured bacteria reveals dietary fiber responders in the mouse gut microbiota.</title>
        <authorList>
            <person name="Chijiiwa R."/>
            <person name="Hosokawa M."/>
            <person name="Kogawa M."/>
            <person name="Nishikawa Y."/>
            <person name="Ide K."/>
            <person name="Sakanashi C."/>
            <person name="Takahashi K."/>
            <person name="Takeyama H."/>
        </authorList>
    </citation>
    <scope>NUCLEOTIDE SEQUENCE [LARGE SCALE GENOMIC DNA]</scope>
    <source>
        <strain evidence="3">IMSAGC_001</strain>
    </source>
</reference>
<dbReference type="SUPFAM" id="SSF48208">
    <property type="entry name" value="Six-hairpin glycosidases"/>
    <property type="match status" value="1"/>
</dbReference>
<dbReference type="InterPro" id="IPR005195">
    <property type="entry name" value="Glyco_hydro_65_M"/>
</dbReference>
<dbReference type="InterPro" id="IPR012341">
    <property type="entry name" value="6hp_glycosidase-like_sf"/>
</dbReference>
<dbReference type="AlphaFoldDB" id="A0A7J0A1T4"/>
<dbReference type="Pfam" id="PF03636">
    <property type="entry name" value="Glyco_hydro_65N"/>
    <property type="match status" value="1"/>
</dbReference>
<dbReference type="Proteomes" id="UP000491181">
    <property type="component" value="Unassembled WGS sequence"/>
</dbReference>
<dbReference type="GO" id="GO:0033831">
    <property type="term" value="F:kojibiose phosphorylase activity"/>
    <property type="evidence" value="ECO:0007669"/>
    <property type="project" value="UniProtKB-EC"/>
</dbReference>
<protein>
    <submittedName>
        <fullName evidence="3">Kojibiose phosphorylase</fullName>
        <ecNumber evidence="3">2.4.1.230</ecNumber>
    </submittedName>
</protein>
<evidence type="ECO:0000259" key="2">
    <source>
        <dbReference type="Pfam" id="PF03636"/>
    </source>
</evidence>
<dbReference type="GO" id="GO:0005975">
    <property type="term" value="P:carbohydrate metabolic process"/>
    <property type="evidence" value="ECO:0007669"/>
    <property type="project" value="InterPro"/>
</dbReference>
<accession>A0A7J0A1T4</accession>
<dbReference type="Pfam" id="PF03632">
    <property type="entry name" value="Glyco_hydro_65m"/>
    <property type="match status" value="1"/>
</dbReference>
<dbReference type="PANTHER" id="PTHR11051">
    <property type="entry name" value="GLYCOSYL HYDROLASE-RELATED"/>
    <property type="match status" value="1"/>
</dbReference>
<dbReference type="Gene3D" id="2.70.98.40">
    <property type="entry name" value="Glycoside hydrolase, family 65, N-terminal domain"/>
    <property type="match status" value="1"/>
</dbReference>
<dbReference type="Gene3D" id="1.50.10.10">
    <property type="match status" value="1"/>
</dbReference>
<sequence length="716" mass="80374">MSLFSSEQALPCFDEKRLTVHLQKAYKIEIIMRKRNFLILLLLSGLWPVIGVSAQDAWKITAEQIEPSSYYGITVANGMLGLVSSPDPLKISRVVLGGFYDIYGKGRVNNFLHGINMLDTELQINGTKVKASQISGYKQTLDMRQGLFCGEFDYQSLARIEYQYTALRHLPYSCLLRVRIVPKENIEVAVANILTVHESLRSPQESFNRIFNGKTAIDFCTSIAKSPTRELEIGACSSFVFDDSFPRPEVCHRSAHGVGVHTQEFMVRLQAGQPYIFSIIGTTLSAATHADVKNEVERLTAFAAVEGVERLWSKHIAAWDKLWESDIVIEGDLQSQQDIRSMLYHTYAFVREGSGLSCSPMGLSGFGYNGHVFWDADTWIFPALLLLHPELAESMIEYRYQRLDAARHNAFMHGYKGAMYPWESSDKGNEDNTVTNIYGPFENHITGDVAMAAWQYYAVTQDLEWLRQKGFPILSAAAEYWVSRSEPDEAGEYEIRNVIGADEWNRNPQGGKNVNNNAYTNGVAKSTLEAACKAAKLLNVKSDPMWTTVAEKLCFRKLANGVTAEHDTYDGAITKQADVCLLAFPLKLITDKEQIRKDLEYYLQTVPRKKTPAMSKSIYSILFTRLGERERAWHYFRDSYLPNLNPPFRVIAEFDGGTNPYFLTGAGGVLQSVLMGFGGLDITDKGIVAGKGSIPDAWKSLTLKGIGKEKKNYIIQ</sequence>
<dbReference type="InterPro" id="IPR008928">
    <property type="entry name" value="6-hairpin_glycosidase_sf"/>
</dbReference>
<name>A0A7J0A1T4_9BACE</name>
<evidence type="ECO:0000313" key="4">
    <source>
        <dbReference type="Proteomes" id="UP000491181"/>
    </source>
</evidence>
<dbReference type="PANTHER" id="PTHR11051:SF8">
    <property type="entry name" value="PROTEIN-GLUCOSYLGALACTOSYLHYDROXYLYSINE GLUCOSIDASE"/>
    <property type="match status" value="1"/>
</dbReference>
<keyword evidence="3" id="KW-0808">Transferase</keyword>
<comment type="caution">
    <text evidence="3">The sequence shown here is derived from an EMBL/GenBank/DDBJ whole genome shotgun (WGS) entry which is preliminary data.</text>
</comment>
<dbReference type="EC" id="2.4.1.230" evidence="3"/>
<feature type="domain" description="Glycoside hydrolase family 65 N-terminal" evidence="2">
    <location>
        <begin position="74"/>
        <end position="277"/>
    </location>
</feature>
<dbReference type="GO" id="GO:0030246">
    <property type="term" value="F:carbohydrate binding"/>
    <property type="evidence" value="ECO:0007669"/>
    <property type="project" value="InterPro"/>
</dbReference>
<keyword evidence="3" id="KW-0328">Glycosyltransferase</keyword>
<dbReference type="InterPro" id="IPR011013">
    <property type="entry name" value="Gal_mutarotase_sf_dom"/>
</dbReference>